<keyword evidence="1" id="KW-0556">Organic radical</keyword>
<reference evidence="5" key="1">
    <citation type="journal article" date="2015" name="Nature">
        <title>Complex archaea that bridge the gap between prokaryotes and eukaryotes.</title>
        <authorList>
            <person name="Spang A."/>
            <person name="Saw J.H."/>
            <person name="Jorgensen S.L."/>
            <person name="Zaremba-Niedzwiedzka K."/>
            <person name="Martijn J."/>
            <person name="Lind A.E."/>
            <person name="van Eijk R."/>
            <person name="Schleper C."/>
            <person name="Guy L."/>
            <person name="Ettema T.J."/>
        </authorList>
    </citation>
    <scope>NUCLEOTIDE SEQUENCE</scope>
</reference>
<dbReference type="InterPro" id="IPR051215">
    <property type="entry name" value="GRE"/>
</dbReference>
<feature type="domain" description="Glycine radical" evidence="3">
    <location>
        <begin position="700"/>
        <end position="820"/>
    </location>
</feature>
<dbReference type="PANTHER" id="PTHR43641">
    <property type="entry name" value="FORMATE ACETYLTRANSFERASE 3-RELATED"/>
    <property type="match status" value="1"/>
</dbReference>
<sequence>MVQIIDRKETLLEKVLTVKPTQRVERQRQSYLSRNLVYSIERDRIEVRVMNETEGEPMVTRKAKVFAAVVREMPIDIYSDELLVGWFDTMSDNCPLPVKIDPTLEDRLDAICSRAQNPITITEEQKRELREEIIPYWRGKGKWERTRLSTVHYGAVSPEAVDLPAKKWLSMQQSMGSFHVGHTVANHEKVLKKGFLGIKKDAEERLGRIDHTNLEELRKIPFLKGVIMAMEAAAEIGKRFAARARELAEEEIDAKRKAELLEIAKICDWVPANPARTFREALQSVWFAHILHWWELRETAAICPGRMDQFLYPYYEADIREKRITKDEVQELIDCFLLRPSWFLYGYDIPDGYLLGDLTGIAHHIDVGGFKPDGTDATNELSYMFLEGVMHTRLPEPDIGVLVHSKTPEDLLIKASQVCALGTGHPIFLNNDNLVVNLLGRGTLGGPPVTLELARKSGAMGCNEPTVSGMDSGFMGAAYCLGLAGILELVLANRGDEIPKGRFGLPTGDARQFKSLEELKEAFKKQLAWCVERETIATNIGERLMAEIDPTVYHSALIEDCIEKGICREAGGARYNFGTFVGGIGIPDVADSLTAIKKLVFEDKKITMGELCEALDNNFEGYDELRQLLLDAPKFGNDDDYADEQAAWVTHTFCQEAIKHKNTRGGHRLPVHIPLSMYSRAGSVVGALPSGRLARTPLSDSIGPTQGSDVSGPTAVLKSVGKLNNAEIFAGVSLNMRLDPMVFKDDYGFKRMADLIRTFVDQRVHHVQFNVVSSDTLRAAQKEPDKYRDLMVRVAGYVARFVGLPKNLQDGVIARTEHGL</sequence>
<dbReference type="EMBL" id="LAZR01000216">
    <property type="protein sequence ID" value="KKN81327.1"/>
    <property type="molecule type" value="Genomic_DNA"/>
</dbReference>
<dbReference type="PANTHER" id="PTHR43641:SF2">
    <property type="entry name" value="DEHYDRATASE YBIW-RELATED"/>
    <property type="match status" value="1"/>
</dbReference>
<dbReference type="AlphaFoldDB" id="A0A0F9U215"/>
<evidence type="ECO:0000256" key="2">
    <source>
        <dbReference type="ARBA" id="ARBA00023239"/>
    </source>
</evidence>
<comment type="caution">
    <text evidence="5">The sequence shown here is derived from an EMBL/GenBank/DDBJ whole genome shotgun (WGS) entry which is preliminary data.</text>
</comment>
<dbReference type="SUPFAM" id="SSF51998">
    <property type="entry name" value="PFL-like glycyl radical enzymes"/>
    <property type="match status" value="1"/>
</dbReference>
<proteinExistence type="predicted"/>
<dbReference type="InterPro" id="IPR004184">
    <property type="entry name" value="PFL_dom"/>
</dbReference>
<dbReference type="InterPro" id="IPR001150">
    <property type="entry name" value="Gly_radical"/>
</dbReference>
<evidence type="ECO:0000259" key="4">
    <source>
        <dbReference type="PROSITE" id="PS51554"/>
    </source>
</evidence>
<dbReference type="Pfam" id="PF01228">
    <property type="entry name" value="Gly_radical"/>
    <property type="match status" value="1"/>
</dbReference>
<gene>
    <name evidence="5" type="ORF">LCGC14_0320740</name>
</gene>
<feature type="domain" description="PFL" evidence="4">
    <location>
        <begin position="22"/>
        <end position="693"/>
    </location>
</feature>
<dbReference type="Gene3D" id="3.20.70.20">
    <property type="match status" value="1"/>
</dbReference>
<evidence type="ECO:0008006" key="6">
    <source>
        <dbReference type="Google" id="ProtNLM"/>
    </source>
</evidence>
<evidence type="ECO:0000256" key="1">
    <source>
        <dbReference type="ARBA" id="ARBA00022818"/>
    </source>
</evidence>
<organism evidence="5">
    <name type="scientific">marine sediment metagenome</name>
    <dbReference type="NCBI Taxonomy" id="412755"/>
    <lineage>
        <taxon>unclassified sequences</taxon>
        <taxon>metagenomes</taxon>
        <taxon>ecological metagenomes</taxon>
    </lineage>
</organism>
<dbReference type="GO" id="GO:0016829">
    <property type="term" value="F:lyase activity"/>
    <property type="evidence" value="ECO:0007669"/>
    <property type="project" value="UniProtKB-KW"/>
</dbReference>
<keyword evidence="2" id="KW-0456">Lyase</keyword>
<accession>A0A0F9U215</accession>
<evidence type="ECO:0000313" key="5">
    <source>
        <dbReference type="EMBL" id="KKN81327.1"/>
    </source>
</evidence>
<evidence type="ECO:0000259" key="3">
    <source>
        <dbReference type="PROSITE" id="PS51149"/>
    </source>
</evidence>
<protein>
    <recommendedName>
        <fullName evidence="6">PFL domain-containing protein</fullName>
    </recommendedName>
</protein>
<dbReference type="GO" id="GO:0005829">
    <property type="term" value="C:cytosol"/>
    <property type="evidence" value="ECO:0007669"/>
    <property type="project" value="TreeGrafter"/>
</dbReference>
<dbReference type="PROSITE" id="PS51554">
    <property type="entry name" value="PFL"/>
    <property type="match status" value="1"/>
</dbReference>
<dbReference type="Pfam" id="PF02901">
    <property type="entry name" value="PFL-like"/>
    <property type="match status" value="1"/>
</dbReference>
<dbReference type="PROSITE" id="PS51149">
    <property type="entry name" value="GLY_RADICAL_2"/>
    <property type="match status" value="1"/>
</dbReference>
<name>A0A0F9U215_9ZZZZ</name>